<keyword evidence="1" id="KW-0472">Membrane</keyword>
<protein>
    <recommendedName>
        <fullName evidence="2">CAAX prenyl protease 2/Lysostaphin resistance protein A-like domain-containing protein</fullName>
    </recommendedName>
</protein>
<evidence type="ECO:0000259" key="2">
    <source>
        <dbReference type="Pfam" id="PF02517"/>
    </source>
</evidence>
<proteinExistence type="predicted"/>
<organism evidence="3 4">
    <name type="scientific">Mycolicibacterium sediminis</name>
    <dbReference type="NCBI Taxonomy" id="1286180"/>
    <lineage>
        <taxon>Bacteria</taxon>
        <taxon>Bacillati</taxon>
        <taxon>Actinomycetota</taxon>
        <taxon>Actinomycetes</taxon>
        <taxon>Mycobacteriales</taxon>
        <taxon>Mycobacteriaceae</taxon>
        <taxon>Mycolicibacterium</taxon>
    </lineage>
</organism>
<dbReference type="GO" id="GO:0080120">
    <property type="term" value="P:CAAX-box protein maturation"/>
    <property type="evidence" value="ECO:0007669"/>
    <property type="project" value="UniProtKB-ARBA"/>
</dbReference>
<feature type="domain" description="CAAX prenyl protease 2/Lysostaphin resistance protein A-like" evidence="2">
    <location>
        <begin position="21"/>
        <end position="120"/>
    </location>
</feature>
<feature type="transmembrane region" description="Helical" evidence="1">
    <location>
        <begin position="80"/>
        <end position="102"/>
    </location>
</feature>
<dbReference type="EMBL" id="AP022588">
    <property type="protein sequence ID" value="BBY31797.1"/>
    <property type="molecule type" value="Genomic_DNA"/>
</dbReference>
<feature type="transmembrane region" description="Helical" evidence="1">
    <location>
        <begin position="20"/>
        <end position="40"/>
    </location>
</feature>
<feature type="transmembrane region" description="Helical" evidence="1">
    <location>
        <begin position="52"/>
        <end position="74"/>
    </location>
</feature>
<gene>
    <name evidence="3" type="ORF">MSEDJ_58930</name>
</gene>
<keyword evidence="1" id="KW-0812">Transmembrane</keyword>
<dbReference type="RefSeq" id="WP_264002145.1">
    <property type="nucleotide sequence ID" value="NZ_JACKUW010000004.1"/>
</dbReference>
<keyword evidence="4" id="KW-1185">Reference proteome</keyword>
<evidence type="ECO:0000313" key="4">
    <source>
        <dbReference type="Proteomes" id="UP000467193"/>
    </source>
</evidence>
<name>A0A7I7R0Q7_9MYCO</name>
<reference evidence="3 4" key="1">
    <citation type="journal article" date="2019" name="Emerg. Microbes Infect.">
        <title>Comprehensive subspecies identification of 175 nontuberculous mycobacteria species based on 7547 genomic profiles.</title>
        <authorList>
            <person name="Matsumoto Y."/>
            <person name="Kinjo T."/>
            <person name="Motooka D."/>
            <person name="Nabeya D."/>
            <person name="Jung N."/>
            <person name="Uechi K."/>
            <person name="Horii T."/>
            <person name="Iida T."/>
            <person name="Fujita J."/>
            <person name="Nakamura S."/>
        </authorList>
    </citation>
    <scope>NUCLEOTIDE SEQUENCE [LARGE SCALE GENOMIC DNA]</scope>
    <source>
        <strain evidence="3 4">JCM 17899</strain>
    </source>
</reference>
<dbReference type="Pfam" id="PF02517">
    <property type="entry name" value="Rce1-like"/>
    <property type="match status" value="1"/>
</dbReference>
<dbReference type="KEGG" id="msei:MSEDJ_58930"/>
<keyword evidence="1" id="KW-1133">Transmembrane helix</keyword>
<sequence>MIYLGLALTHPGTGFVADTLTVIAMVFIGFLLNAVVEEFFYRRWLQTRWERVLGGVWPGIIVSSLTWASWHIAIQGTVDWVVDVANVVANQGVTGLFLGLLWQRHRAMSPLLLVHGLMNANPLALF</sequence>
<dbReference type="AlphaFoldDB" id="A0A7I7R0Q7"/>
<dbReference type="InterPro" id="IPR003675">
    <property type="entry name" value="Rce1/LyrA-like_dom"/>
</dbReference>
<evidence type="ECO:0000256" key="1">
    <source>
        <dbReference type="SAM" id="Phobius"/>
    </source>
</evidence>
<dbReference type="GO" id="GO:0004175">
    <property type="term" value="F:endopeptidase activity"/>
    <property type="evidence" value="ECO:0007669"/>
    <property type="project" value="UniProtKB-ARBA"/>
</dbReference>
<dbReference type="Proteomes" id="UP000467193">
    <property type="component" value="Chromosome"/>
</dbReference>
<accession>A0A7I7R0Q7</accession>
<evidence type="ECO:0000313" key="3">
    <source>
        <dbReference type="EMBL" id="BBY31797.1"/>
    </source>
</evidence>